<reference evidence="1 2" key="1">
    <citation type="journal article" date="2017" name="Int. J. Syst. Evol. Microbiol.">
        <title>Gemmobacter straminiformis sp. nov., isolated from an artificial fountain.</title>
        <authorList>
            <person name="Kang J.Y."/>
            <person name="Kim M.J."/>
            <person name="Chun J."/>
            <person name="Son K.P."/>
            <person name="Jahng K.Y."/>
        </authorList>
    </citation>
    <scope>NUCLEOTIDE SEQUENCE [LARGE SCALE GENOMIC DNA]</scope>
    <source>
        <strain evidence="1 2">CAM-8</strain>
    </source>
</reference>
<evidence type="ECO:0000313" key="1">
    <source>
        <dbReference type="EMBL" id="MBC2837494.1"/>
    </source>
</evidence>
<organism evidence="1 2">
    <name type="scientific">Paragemmobacter straminiformis</name>
    <dbReference type="NCBI Taxonomy" id="2045119"/>
    <lineage>
        <taxon>Bacteria</taxon>
        <taxon>Pseudomonadati</taxon>
        <taxon>Pseudomonadota</taxon>
        <taxon>Alphaproteobacteria</taxon>
        <taxon>Rhodobacterales</taxon>
        <taxon>Paracoccaceae</taxon>
        <taxon>Paragemmobacter</taxon>
    </lineage>
</organism>
<proteinExistence type="predicted"/>
<name>A0A842IF85_9RHOB</name>
<evidence type="ECO:0000313" key="2">
    <source>
        <dbReference type="Proteomes" id="UP000555411"/>
    </source>
</evidence>
<gene>
    <name evidence="1" type="ORF">H7F16_18395</name>
</gene>
<keyword evidence="2" id="KW-1185">Reference proteome</keyword>
<protein>
    <submittedName>
        <fullName evidence="1">Uncharacterized protein</fullName>
    </submittedName>
</protein>
<dbReference type="Proteomes" id="UP000555411">
    <property type="component" value="Unassembled WGS sequence"/>
</dbReference>
<dbReference type="EMBL" id="JACLQD010000007">
    <property type="protein sequence ID" value="MBC2837494.1"/>
    <property type="molecule type" value="Genomic_DNA"/>
</dbReference>
<dbReference type="RefSeq" id="WP_185799110.1">
    <property type="nucleotide sequence ID" value="NZ_JACLQD010000007.1"/>
</dbReference>
<dbReference type="AlphaFoldDB" id="A0A842IF85"/>
<sequence length="49" mass="5062">MAALLAGCADYMNRRDSVSARAGDAVEGNLAIQTINPQPPAAFQNRTGG</sequence>
<comment type="caution">
    <text evidence="1">The sequence shown here is derived from an EMBL/GenBank/DDBJ whole genome shotgun (WGS) entry which is preliminary data.</text>
</comment>
<accession>A0A842IF85</accession>